<dbReference type="InterPro" id="IPR036249">
    <property type="entry name" value="Thioredoxin-like_sf"/>
</dbReference>
<comment type="similarity">
    <text evidence="1">Belongs to the thioredoxin family. DsbA subfamily.</text>
</comment>
<dbReference type="Proteomes" id="UP000014115">
    <property type="component" value="Unassembled WGS sequence"/>
</dbReference>
<dbReference type="EMBL" id="AMRG01000024">
    <property type="protein sequence ID" value="EKE79405.1"/>
    <property type="molecule type" value="Genomic_DNA"/>
</dbReference>
<dbReference type="STRING" id="740709.A10D4_12929"/>
<dbReference type="PIRSF" id="PIRSF001488">
    <property type="entry name" value="Tdi_protein"/>
    <property type="match status" value="1"/>
</dbReference>
<dbReference type="GO" id="GO:0016491">
    <property type="term" value="F:oxidoreductase activity"/>
    <property type="evidence" value="ECO:0007669"/>
    <property type="project" value="InterPro"/>
</dbReference>
<keyword evidence="9" id="KW-0413">Isomerase</keyword>
<dbReference type="CDD" id="cd03019">
    <property type="entry name" value="DsbA_DsbA"/>
    <property type="match status" value="1"/>
</dbReference>
<dbReference type="Gene3D" id="3.40.30.10">
    <property type="entry name" value="Glutaredoxin"/>
    <property type="match status" value="1"/>
</dbReference>
<feature type="domain" description="DSBA-like thioredoxin" evidence="8">
    <location>
        <begin position="86"/>
        <end position="191"/>
    </location>
</feature>
<gene>
    <name evidence="9" type="ORF">A10D4_12929</name>
</gene>
<evidence type="ECO:0000313" key="9">
    <source>
        <dbReference type="EMBL" id="EKE79405.1"/>
    </source>
</evidence>
<feature type="signal peptide" evidence="7">
    <location>
        <begin position="1"/>
        <end position="23"/>
    </location>
</feature>
<dbReference type="RefSeq" id="WP_008490017.1">
    <property type="nucleotide sequence ID" value="NZ_AMRG01000024.1"/>
</dbReference>
<evidence type="ECO:0000256" key="1">
    <source>
        <dbReference type="ARBA" id="ARBA00005791"/>
    </source>
</evidence>
<dbReference type="AlphaFoldDB" id="K2KPC1"/>
<dbReference type="OrthoDB" id="9784896at2"/>
<keyword evidence="4" id="KW-0676">Redox-active center</keyword>
<keyword evidence="10" id="KW-1185">Reference proteome</keyword>
<accession>K2KPC1</accession>
<dbReference type="InterPro" id="IPR050824">
    <property type="entry name" value="Thiol_disulfide_DsbA"/>
</dbReference>
<feature type="chain" id="PRO_5003859945" description="Thiol:disulfide interchange protein" evidence="7">
    <location>
        <begin position="24"/>
        <end position="206"/>
    </location>
</feature>
<protein>
    <recommendedName>
        <fullName evidence="5">Thiol:disulfide interchange protein</fullName>
    </recommendedName>
</protein>
<dbReference type="SUPFAM" id="SSF52833">
    <property type="entry name" value="Thioredoxin-like"/>
    <property type="match status" value="1"/>
</dbReference>
<organism evidence="9 10">
    <name type="scientific">Idiomarina xiamenensis 10-D-4</name>
    <dbReference type="NCBI Taxonomy" id="740709"/>
    <lineage>
        <taxon>Bacteria</taxon>
        <taxon>Pseudomonadati</taxon>
        <taxon>Pseudomonadota</taxon>
        <taxon>Gammaproteobacteria</taxon>
        <taxon>Alteromonadales</taxon>
        <taxon>Idiomarinaceae</taxon>
        <taxon>Idiomarina</taxon>
    </lineage>
</organism>
<evidence type="ECO:0000256" key="3">
    <source>
        <dbReference type="ARBA" id="ARBA00023157"/>
    </source>
</evidence>
<comment type="subcellular location">
    <subcellularLocation>
        <location evidence="5">Periplasm</location>
    </subcellularLocation>
</comment>
<name>K2KPC1_9GAMM</name>
<evidence type="ECO:0000256" key="7">
    <source>
        <dbReference type="SAM" id="SignalP"/>
    </source>
</evidence>
<sequence>MKKWFIALLASVTLPLLVTTAQAQQFEEGVHYEVIADEGTAKPEINEFFSFYCVHCFRFEPIAKAMKERFPDAFTKTHINPGQGVIQTMAQAYAYAKKLGKDEEIGAAVFDYNFVKRNMLETEEDIRNVFILHDVSGEDFDKAMSSFSIRAAANKMQQLGQKYDITATPTFVVNGKYKMKVEGFRESENFAEDWIALADYLLNKDS</sequence>
<dbReference type="GO" id="GO:0042597">
    <property type="term" value="C:periplasmic space"/>
    <property type="evidence" value="ECO:0007669"/>
    <property type="project" value="UniProtKB-SubCell"/>
</dbReference>
<dbReference type="PATRIC" id="fig|740709.3.peg.2605"/>
<dbReference type="InterPro" id="IPR023205">
    <property type="entry name" value="DsbA/DsbL"/>
</dbReference>
<dbReference type="eggNOG" id="COG1651">
    <property type="taxonomic scope" value="Bacteria"/>
</dbReference>
<evidence type="ECO:0000259" key="8">
    <source>
        <dbReference type="Pfam" id="PF01323"/>
    </source>
</evidence>
<feature type="disulfide bond" description="Redox-active" evidence="6">
    <location>
        <begin position="53"/>
        <end position="56"/>
    </location>
</feature>
<dbReference type="GO" id="GO:0016853">
    <property type="term" value="F:isomerase activity"/>
    <property type="evidence" value="ECO:0007669"/>
    <property type="project" value="UniProtKB-KW"/>
</dbReference>
<evidence type="ECO:0000256" key="4">
    <source>
        <dbReference type="ARBA" id="ARBA00023284"/>
    </source>
</evidence>
<evidence type="ECO:0000256" key="5">
    <source>
        <dbReference type="PIRNR" id="PIRNR001488"/>
    </source>
</evidence>
<evidence type="ECO:0000256" key="6">
    <source>
        <dbReference type="PIRSR" id="PIRSR001488-1"/>
    </source>
</evidence>
<keyword evidence="3 5" id="KW-1015">Disulfide bond</keyword>
<evidence type="ECO:0000256" key="2">
    <source>
        <dbReference type="ARBA" id="ARBA00022729"/>
    </source>
</evidence>
<evidence type="ECO:0000313" key="10">
    <source>
        <dbReference type="Proteomes" id="UP000014115"/>
    </source>
</evidence>
<dbReference type="PANTHER" id="PTHR35891">
    <property type="entry name" value="THIOL:DISULFIDE INTERCHANGE PROTEIN DSBA"/>
    <property type="match status" value="1"/>
</dbReference>
<dbReference type="InterPro" id="IPR001853">
    <property type="entry name" value="DSBA-like_thioredoxin_dom"/>
</dbReference>
<keyword evidence="5" id="KW-0574">Periplasm</keyword>
<keyword evidence="2 7" id="KW-0732">Signal</keyword>
<proteinExistence type="inferred from homology"/>
<dbReference type="Pfam" id="PF01323">
    <property type="entry name" value="DSBA"/>
    <property type="match status" value="1"/>
</dbReference>
<comment type="caution">
    <text evidence="9">The sequence shown here is derived from an EMBL/GenBank/DDBJ whole genome shotgun (WGS) entry which is preliminary data.</text>
</comment>
<dbReference type="PANTHER" id="PTHR35891:SF2">
    <property type="entry name" value="THIOL:DISULFIDE INTERCHANGE PROTEIN DSBA"/>
    <property type="match status" value="1"/>
</dbReference>
<reference evidence="9 10" key="1">
    <citation type="journal article" date="2012" name="J. Bacteriol.">
        <title>Genome Sequence of Idiomarina xiamenensis Type Strain 10-D-4.</title>
        <authorList>
            <person name="Lai Q."/>
            <person name="Wang L."/>
            <person name="Wang W."/>
            <person name="Shao Z."/>
        </authorList>
    </citation>
    <scope>NUCLEOTIDE SEQUENCE [LARGE SCALE GENOMIC DNA]</scope>
    <source>
        <strain evidence="9 10">10-D-4</strain>
    </source>
</reference>